<keyword evidence="1" id="KW-1133">Transmembrane helix</keyword>
<name>A0A5N6GVH3_ASPFL</name>
<dbReference type="EMBL" id="ML734606">
    <property type="protein sequence ID" value="KAB8245928.1"/>
    <property type="molecule type" value="Genomic_DNA"/>
</dbReference>
<proteinExistence type="predicted"/>
<feature type="transmembrane region" description="Helical" evidence="1">
    <location>
        <begin position="21"/>
        <end position="46"/>
    </location>
</feature>
<keyword evidence="1" id="KW-0472">Membrane</keyword>
<dbReference type="Proteomes" id="UP000325434">
    <property type="component" value="Unassembled WGS sequence"/>
</dbReference>
<reference evidence="2" key="1">
    <citation type="submission" date="2019-04" db="EMBL/GenBank/DDBJ databases">
        <title>Friends and foes A comparative genomics study of 23 Aspergillus species from section Flavi.</title>
        <authorList>
            <consortium name="DOE Joint Genome Institute"/>
            <person name="Kjaerbolling I."/>
            <person name="Vesth T."/>
            <person name="Frisvad J.C."/>
            <person name="Nybo J.L."/>
            <person name="Theobald S."/>
            <person name="Kildgaard S."/>
            <person name="Isbrandt T."/>
            <person name="Kuo A."/>
            <person name="Sato A."/>
            <person name="Lyhne E.K."/>
            <person name="Kogle M.E."/>
            <person name="Wiebenga A."/>
            <person name="Kun R.S."/>
            <person name="Lubbers R.J."/>
            <person name="Makela M.R."/>
            <person name="Barry K."/>
            <person name="Chovatia M."/>
            <person name="Clum A."/>
            <person name="Daum C."/>
            <person name="Haridas S."/>
            <person name="He G."/>
            <person name="LaButti K."/>
            <person name="Lipzen A."/>
            <person name="Mondo S."/>
            <person name="Riley R."/>
            <person name="Salamov A."/>
            <person name="Simmons B.A."/>
            <person name="Magnuson J.K."/>
            <person name="Henrissat B."/>
            <person name="Mortensen U.H."/>
            <person name="Larsen T.O."/>
            <person name="Devries R.P."/>
            <person name="Grigoriev I.V."/>
            <person name="Machida M."/>
            <person name="Baker S.E."/>
            <person name="Andersen M.R."/>
        </authorList>
    </citation>
    <scope>NUCLEOTIDE SEQUENCE [LARGE SCALE GENOMIC DNA]</scope>
    <source>
        <strain evidence="2">CBS 121.62</strain>
    </source>
</reference>
<accession>A0A5N6GVH3</accession>
<sequence>MDEGEAAIQKLMMPRYIQTHTALFVDTKIQFTLTFFLFFFLSYGLWLFDSGAYVLNLLILGFSVVIVHLSEKIPLLSKQFLHQVAFVVIPSASEISSLNLEESGAPCFFCAHCRERP</sequence>
<protein>
    <submittedName>
        <fullName evidence="2">Uncharacterized protein</fullName>
    </submittedName>
</protein>
<keyword evidence="1" id="KW-0812">Transmembrane</keyword>
<organism evidence="2">
    <name type="scientific">Aspergillus flavus</name>
    <dbReference type="NCBI Taxonomy" id="5059"/>
    <lineage>
        <taxon>Eukaryota</taxon>
        <taxon>Fungi</taxon>
        <taxon>Dikarya</taxon>
        <taxon>Ascomycota</taxon>
        <taxon>Pezizomycotina</taxon>
        <taxon>Eurotiomycetes</taxon>
        <taxon>Eurotiomycetidae</taxon>
        <taxon>Eurotiales</taxon>
        <taxon>Aspergillaceae</taxon>
        <taxon>Aspergillus</taxon>
        <taxon>Aspergillus subgen. Circumdati</taxon>
    </lineage>
</organism>
<feature type="transmembrane region" description="Helical" evidence="1">
    <location>
        <begin position="52"/>
        <end position="70"/>
    </location>
</feature>
<evidence type="ECO:0000313" key="2">
    <source>
        <dbReference type="EMBL" id="KAB8245928.1"/>
    </source>
</evidence>
<gene>
    <name evidence="2" type="ORF">BDV35DRAFT_241342</name>
</gene>
<dbReference type="AlphaFoldDB" id="A0A5N6GVH3"/>
<evidence type="ECO:0000256" key="1">
    <source>
        <dbReference type="SAM" id="Phobius"/>
    </source>
</evidence>